<dbReference type="PANTHER" id="PTHR43162">
    <property type="match status" value="1"/>
</dbReference>
<proteinExistence type="predicted"/>
<dbReference type="AlphaFoldDB" id="A0A7W5V9W8"/>
<evidence type="ECO:0000313" key="2">
    <source>
        <dbReference type="EMBL" id="MBB3727615.1"/>
    </source>
</evidence>
<dbReference type="Proteomes" id="UP000579945">
    <property type="component" value="Unassembled WGS sequence"/>
</dbReference>
<dbReference type="Pfam" id="PF13460">
    <property type="entry name" value="NAD_binding_10"/>
    <property type="match status" value="1"/>
</dbReference>
<comment type="caution">
    <text evidence="2">The sequence shown here is derived from an EMBL/GenBank/DDBJ whole genome shotgun (WGS) entry which is preliminary data.</text>
</comment>
<dbReference type="InterPro" id="IPR051604">
    <property type="entry name" value="Ergot_Alk_Oxidoreductase"/>
</dbReference>
<sequence length="276" mass="29138">MILVTGATGNAGRAVVGALAEAGEPVRALVRREADLPAELATGDLNDPASVAAALEGVRGVFLLSGYDNMAATLAEIAKAGVERVVLLSASAAETGNPANAVSRYHIESEAMVRESGVPWTILRPRTFFANTFRWLDQLRAGDVVKDAFPDVRVAAIDPLDIGAVAATAFLTDGHEGQVYPLTGPQSLLPADRVRLLGEALGRDLTFVGLSDEEARAQMSAAMPQMYVDAFFDFFAEGNLDESPVLPTVEQVTGRPPRLFAEWAAANAAAFGRTDV</sequence>
<protein>
    <submittedName>
        <fullName evidence="2">Uncharacterized protein YbjT (DUF2867 family)</fullName>
    </submittedName>
</protein>
<feature type="domain" description="NAD(P)-binding" evidence="1">
    <location>
        <begin position="6"/>
        <end position="128"/>
    </location>
</feature>
<dbReference type="SUPFAM" id="SSF51735">
    <property type="entry name" value="NAD(P)-binding Rossmann-fold domains"/>
    <property type="match status" value="1"/>
</dbReference>
<dbReference type="InterPro" id="IPR036291">
    <property type="entry name" value="NAD(P)-bd_dom_sf"/>
</dbReference>
<dbReference type="Gene3D" id="3.40.50.720">
    <property type="entry name" value="NAD(P)-binding Rossmann-like Domain"/>
    <property type="match status" value="1"/>
</dbReference>
<accession>A0A7W5V9W8</accession>
<dbReference type="Gene3D" id="3.90.25.10">
    <property type="entry name" value="UDP-galactose 4-epimerase, domain 1"/>
    <property type="match status" value="1"/>
</dbReference>
<gene>
    <name evidence="2" type="ORF">FHR33_003475</name>
</gene>
<dbReference type="GeneID" id="95389904"/>
<dbReference type="EMBL" id="JACIBV010000001">
    <property type="protein sequence ID" value="MBB3727615.1"/>
    <property type="molecule type" value="Genomic_DNA"/>
</dbReference>
<keyword evidence="3" id="KW-1185">Reference proteome</keyword>
<reference evidence="2 3" key="1">
    <citation type="submission" date="2020-08" db="EMBL/GenBank/DDBJ databases">
        <title>Sequencing the genomes of 1000 actinobacteria strains.</title>
        <authorList>
            <person name="Klenk H.-P."/>
        </authorList>
    </citation>
    <scope>NUCLEOTIDE SEQUENCE [LARGE SCALE GENOMIC DNA]</scope>
    <source>
        <strain evidence="2 3">DSM 44320</strain>
    </source>
</reference>
<dbReference type="RefSeq" id="WP_183648455.1">
    <property type="nucleotide sequence ID" value="NZ_JACIBV010000001.1"/>
</dbReference>
<evidence type="ECO:0000259" key="1">
    <source>
        <dbReference type="Pfam" id="PF13460"/>
    </source>
</evidence>
<dbReference type="PANTHER" id="PTHR43162:SF1">
    <property type="entry name" value="PRESTALK A DIFFERENTIATION PROTEIN A"/>
    <property type="match status" value="1"/>
</dbReference>
<organism evidence="2 3">
    <name type="scientific">Nonomuraea dietziae</name>
    <dbReference type="NCBI Taxonomy" id="65515"/>
    <lineage>
        <taxon>Bacteria</taxon>
        <taxon>Bacillati</taxon>
        <taxon>Actinomycetota</taxon>
        <taxon>Actinomycetes</taxon>
        <taxon>Streptosporangiales</taxon>
        <taxon>Streptosporangiaceae</taxon>
        <taxon>Nonomuraea</taxon>
    </lineage>
</organism>
<dbReference type="InterPro" id="IPR016040">
    <property type="entry name" value="NAD(P)-bd_dom"/>
</dbReference>
<evidence type="ECO:0000313" key="3">
    <source>
        <dbReference type="Proteomes" id="UP000579945"/>
    </source>
</evidence>
<name>A0A7W5V9W8_9ACTN</name>